<comment type="caution">
    <text evidence="3">The sequence shown here is derived from an EMBL/GenBank/DDBJ whole genome shotgun (WGS) entry which is preliminary data.</text>
</comment>
<evidence type="ECO:0000256" key="1">
    <source>
        <dbReference type="SAM" id="Phobius"/>
    </source>
</evidence>
<dbReference type="RefSeq" id="WP_258856558.1">
    <property type="nucleotide sequence ID" value="NZ_JANUGV010000002.1"/>
</dbReference>
<keyword evidence="1" id="KW-0472">Membrane</keyword>
<gene>
    <name evidence="3" type="ORF">NX773_12065</name>
</gene>
<accession>A0ABT2BKB7</accession>
<dbReference type="Pfam" id="PF05170">
    <property type="entry name" value="AsmA"/>
    <property type="match status" value="1"/>
</dbReference>
<keyword evidence="4" id="KW-1185">Reference proteome</keyword>
<dbReference type="InterPro" id="IPR052894">
    <property type="entry name" value="AsmA-related"/>
</dbReference>
<feature type="transmembrane region" description="Helical" evidence="1">
    <location>
        <begin position="20"/>
        <end position="42"/>
    </location>
</feature>
<dbReference type="InterPro" id="IPR007844">
    <property type="entry name" value="AsmA"/>
</dbReference>
<dbReference type="EMBL" id="JANUGV010000002">
    <property type="protein sequence ID" value="MCS0608900.1"/>
    <property type="molecule type" value="Genomic_DNA"/>
</dbReference>
<feature type="domain" description="AsmA" evidence="2">
    <location>
        <begin position="191"/>
        <end position="568"/>
    </location>
</feature>
<organism evidence="3 4">
    <name type="scientific">Massilia solisilvae</name>
    <dbReference type="NCBI Taxonomy" id="1811225"/>
    <lineage>
        <taxon>Bacteria</taxon>
        <taxon>Pseudomonadati</taxon>
        <taxon>Pseudomonadota</taxon>
        <taxon>Betaproteobacteria</taxon>
        <taxon>Burkholderiales</taxon>
        <taxon>Oxalobacteraceae</taxon>
        <taxon>Telluria group</taxon>
        <taxon>Massilia</taxon>
    </lineage>
</organism>
<keyword evidence="1" id="KW-1133">Transmembrane helix</keyword>
<dbReference type="PANTHER" id="PTHR30441:SF9">
    <property type="entry name" value="ASMA FAMILY PROTEIN YHJG"/>
    <property type="match status" value="1"/>
</dbReference>
<sequence>MTDTSEKPATTRRMSRGTKIVLGVLGVLVAIPVIAIIFILTFDWNQAKPWINAKVSDAIERPFAIRGNLAVHWEQPARAMAPGERTWRDWIPWPHLYADDVHVGNPAGMPERDMAKVRQFSFSLNPFALLGHTISIPVLRFDSPSVDLLRVDPTHNNWTFKHEQQPSKWRLDLQRIVLSRGVVHVLDAVTKTDVTADIETLADNPTYGIGWTLRGSYNGAPVGGGGKAGAVLTLREEDVRYPVQADMHSGAMRIAVEGTITRPIQLSGLDLRLKLAGPSMARLYNFTHLLLPETPAFSTEGHLIGKIGGDDARWTYENFKGKVGSSDIAGRLEFRPDKPRGKLSGNVVSHQLLFTDLGPLIGADSNASKKARGVDVVQPEGKVLPVEKFRTERWKTLDADVRFAADRIVRKKELPITKLSTHLVMKDGVLTLDPLDFGLAGGTLRNHIKLDGSSGKTIKATAQVEARHIQIKQLFPAIQKVQQATIGQINGDAKLTAVGESVAGMLADSNGEINALVQEGTVSKLLVEEMGLNVGSIIIDKLFGDKQVQLNCVATELDVVNGVAKTQLFVADTDDARIVVGGAVNLATEQMNLRLDQQTKGLHLLSLRAPIYLRGTFHQPDVSVDKKVLALRAGGALALGAIAAPAALVPLINTGGGKDSNCGKLLAQASAKPTAPPPGKTKTH</sequence>
<reference evidence="3 4" key="1">
    <citation type="submission" date="2022-08" db="EMBL/GenBank/DDBJ databases">
        <title>Reclassification of Massilia species as members of the genera Telluria, Duganella, Pseudoduganella, Mokoshia gen. nov. and Zemynaea gen. nov. using orthogonal and non-orthogonal genome-based approaches.</title>
        <authorList>
            <person name="Bowman J.P."/>
        </authorList>
    </citation>
    <scope>NUCLEOTIDE SEQUENCE [LARGE SCALE GENOMIC DNA]</scope>
    <source>
        <strain evidence="3 4">JCM 31607</strain>
    </source>
</reference>
<evidence type="ECO:0000259" key="2">
    <source>
        <dbReference type="Pfam" id="PF05170"/>
    </source>
</evidence>
<dbReference type="Proteomes" id="UP001205861">
    <property type="component" value="Unassembled WGS sequence"/>
</dbReference>
<protein>
    <submittedName>
        <fullName evidence="3">AsmA family protein</fullName>
    </submittedName>
</protein>
<dbReference type="PANTHER" id="PTHR30441">
    <property type="entry name" value="DUF748 DOMAIN-CONTAINING PROTEIN"/>
    <property type="match status" value="1"/>
</dbReference>
<name>A0ABT2BKB7_9BURK</name>
<proteinExistence type="predicted"/>
<evidence type="ECO:0000313" key="3">
    <source>
        <dbReference type="EMBL" id="MCS0608900.1"/>
    </source>
</evidence>
<keyword evidence="1" id="KW-0812">Transmembrane</keyword>
<evidence type="ECO:0000313" key="4">
    <source>
        <dbReference type="Proteomes" id="UP001205861"/>
    </source>
</evidence>